<dbReference type="PROSITE" id="PS51186">
    <property type="entry name" value="GNAT"/>
    <property type="match status" value="1"/>
</dbReference>
<dbReference type="CDD" id="cd04301">
    <property type="entry name" value="NAT_SF"/>
    <property type="match status" value="1"/>
</dbReference>
<protein>
    <submittedName>
        <fullName evidence="2">GNAT superfamily N-acetyltransferase</fullName>
    </submittedName>
</protein>
<dbReference type="GO" id="GO:0016747">
    <property type="term" value="F:acyltransferase activity, transferring groups other than amino-acyl groups"/>
    <property type="evidence" value="ECO:0007669"/>
    <property type="project" value="InterPro"/>
</dbReference>
<accession>A0A839N7S7</accession>
<organism evidence="2 3">
    <name type="scientific">Flexivirga oryzae</name>
    <dbReference type="NCBI Taxonomy" id="1794944"/>
    <lineage>
        <taxon>Bacteria</taxon>
        <taxon>Bacillati</taxon>
        <taxon>Actinomycetota</taxon>
        <taxon>Actinomycetes</taxon>
        <taxon>Micrococcales</taxon>
        <taxon>Dermacoccaceae</taxon>
        <taxon>Flexivirga</taxon>
    </lineage>
</organism>
<dbReference type="Gene3D" id="3.40.630.30">
    <property type="match status" value="1"/>
</dbReference>
<dbReference type="EMBL" id="JACHVQ010000001">
    <property type="protein sequence ID" value="MBB2891275.1"/>
    <property type="molecule type" value="Genomic_DNA"/>
</dbReference>
<dbReference type="InterPro" id="IPR016181">
    <property type="entry name" value="Acyl_CoA_acyltransferase"/>
</dbReference>
<evidence type="ECO:0000259" key="1">
    <source>
        <dbReference type="PROSITE" id="PS51186"/>
    </source>
</evidence>
<keyword evidence="2" id="KW-0808">Transferase</keyword>
<name>A0A839N7S7_9MICO</name>
<sequence>MPDTTIRRLPGSALHELFPDDPFLRWDVARPHRTTVWVNGAAVAFQRRSHSRHIHGVSLLGAAHDLPALLDAVLEQLPPQVNAVSLERPYLPLLADRLGDRFAGGGDWDWLWTDVAPPRLAAEDALVPLDDLRDAADITALNELGNPSAESEPGTGRTEVWLGARERGRLVAAGAIHRTPGGAPHLAGIVVDPQLRGRGLGLALTAALTRWAIASDGVCTLGMYADNDRARGVYERLGFTVARAWASRRLTPAHTGG</sequence>
<keyword evidence="3" id="KW-1185">Reference proteome</keyword>
<evidence type="ECO:0000313" key="2">
    <source>
        <dbReference type="EMBL" id="MBB2891275.1"/>
    </source>
</evidence>
<dbReference type="Pfam" id="PF00583">
    <property type="entry name" value="Acetyltransf_1"/>
    <property type="match status" value="1"/>
</dbReference>
<dbReference type="InterPro" id="IPR000182">
    <property type="entry name" value="GNAT_dom"/>
</dbReference>
<feature type="domain" description="N-acetyltransferase" evidence="1">
    <location>
        <begin position="116"/>
        <end position="257"/>
    </location>
</feature>
<comment type="caution">
    <text evidence="2">The sequence shown here is derived from an EMBL/GenBank/DDBJ whole genome shotgun (WGS) entry which is preliminary data.</text>
</comment>
<evidence type="ECO:0000313" key="3">
    <source>
        <dbReference type="Proteomes" id="UP000559182"/>
    </source>
</evidence>
<reference evidence="2 3" key="1">
    <citation type="submission" date="2020-08" db="EMBL/GenBank/DDBJ databases">
        <title>Sequencing the genomes of 1000 actinobacteria strains.</title>
        <authorList>
            <person name="Klenk H.-P."/>
        </authorList>
    </citation>
    <scope>NUCLEOTIDE SEQUENCE [LARGE SCALE GENOMIC DNA]</scope>
    <source>
        <strain evidence="2 3">DSM 105369</strain>
    </source>
</reference>
<dbReference type="AlphaFoldDB" id="A0A839N7S7"/>
<dbReference type="SUPFAM" id="SSF55729">
    <property type="entry name" value="Acyl-CoA N-acyltransferases (Nat)"/>
    <property type="match status" value="1"/>
</dbReference>
<dbReference type="RefSeq" id="WP_183319565.1">
    <property type="nucleotide sequence ID" value="NZ_JACHVQ010000001.1"/>
</dbReference>
<proteinExistence type="predicted"/>
<gene>
    <name evidence="2" type="ORF">FHU39_001259</name>
</gene>
<dbReference type="Proteomes" id="UP000559182">
    <property type="component" value="Unassembled WGS sequence"/>
</dbReference>